<sequence>MDNSAKEITSSHLGMELEQYLLAYRSAIMSPPDWFGPWRYEKGRANIEIISALGRDGIVNVDDLSVSTLRSILHHSYSPTGRRELGSPALISGCIRILKSIRDEIGESPFRFELGFLCFHVIAIGMGGCLIERGQELGFEVNSITFGSEIPKIYEVPVDTSQVIVELGSHVGGRQRDSHNCMLGWSPCPEHKQGSPVVSLGEAGALLDLLYMDRHLFLGVLRSTYLPGLSAITFILWRYVTYQRFLNGPNKAQYYFAALQEVLWRCFLVSTPHEQASFQHIYQWDKELWPKQSQKPKAEIHHSKLVIGTFIDRLSPVPMIGVSGNTPRSVLLSDLVNSFNYVASYFQPGCEDLIAGYFGVVIEHMWCIKSMPESDPQFNRAIGTSMLAAFCPYDPVARSPHQY</sequence>
<dbReference type="AlphaFoldDB" id="A0A8H3DNA0"/>
<reference evidence="1" key="1">
    <citation type="submission" date="2021-01" db="EMBL/GenBank/DDBJ databases">
        <authorList>
            <person name="Kaushik A."/>
        </authorList>
    </citation>
    <scope>NUCLEOTIDE SEQUENCE</scope>
    <source>
        <strain evidence="1">AG2-2IIIB</strain>
    </source>
</reference>
<dbReference type="EMBL" id="CAJMWT010008210">
    <property type="protein sequence ID" value="CAE6531474.1"/>
    <property type="molecule type" value="Genomic_DNA"/>
</dbReference>
<gene>
    <name evidence="1" type="ORF">RDB_LOCUS179365</name>
</gene>
<dbReference type="Proteomes" id="UP000663843">
    <property type="component" value="Unassembled WGS sequence"/>
</dbReference>
<protein>
    <submittedName>
        <fullName evidence="1">Uncharacterized protein</fullName>
    </submittedName>
</protein>
<organism evidence="1 2">
    <name type="scientific">Rhizoctonia solani</name>
    <dbReference type="NCBI Taxonomy" id="456999"/>
    <lineage>
        <taxon>Eukaryota</taxon>
        <taxon>Fungi</taxon>
        <taxon>Dikarya</taxon>
        <taxon>Basidiomycota</taxon>
        <taxon>Agaricomycotina</taxon>
        <taxon>Agaricomycetes</taxon>
        <taxon>Cantharellales</taxon>
        <taxon>Ceratobasidiaceae</taxon>
        <taxon>Rhizoctonia</taxon>
    </lineage>
</organism>
<comment type="caution">
    <text evidence="1">The sequence shown here is derived from an EMBL/GenBank/DDBJ whole genome shotgun (WGS) entry which is preliminary data.</text>
</comment>
<evidence type="ECO:0000313" key="2">
    <source>
        <dbReference type="Proteomes" id="UP000663843"/>
    </source>
</evidence>
<proteinExistence type="predicted"/>
<accession>A0A8H3DNA0</accession>
<name>A0A8H3DNA0_9AGAM</name>
<evidence type="ECO:0000313" key="1">
    <source>
        <dbReference type="EMBL" id="CAE6531474.1"/>
    </source>
</evidence>